<reference evidence="2 3" key="2">
    <citation type="submission" date="2018-11" db="EMBL/GenBank/DDBJ databases">
        <authorList>
            <consortium name="Pathogen Informatics"/>
        </authorList>
    </citation>
    <scope>NUCLEOTIDE SEQUENCE [LARGE SCALE GENOMIC DNA]</scope>
</reference>
<evidence type="ECO:0000313" key="4">
    <source>
        <dbReference type="WBParaSite" id="ASIM_0000797001-mRNA-1"/>
    </source>
</evidence>
<proteinExistence type="predicted"/>
<dbReference type="EMBL" id="UYRR01019361">
    <property type="protein sequence ID" value="VDK29924.1"/>
    <property type="molecule type" value="Genomic_DNA"/>
</dbReference>
<feature type="region of interest" description="Disordered" evidence="1">
    <location>
        <begin position="1"/>
        <end position="62"/>
    </location>
</feature>
<evidence type="ECO:0000313" key="3">
    <source>
        <dbReference type="Proteomes" id="UP000267096"/>
    </source>
</evidence>
<protein>
    <submittedName>
        <fullName evidence="2 4">Uncharacterized protein</fullName>
    </submittedName>
</protein>
<dbReference type="WBParaSite" id="ASIM_0000797001-mRNA-1">
    <property type="protein sequence ID" value="ASIM_0000797001-mRNA-1"/>
    <property type="gene ID" value="ASIM_0000797001"/>
</dbReference>
<keyword evidence="3" id="KW-1185">Reference proteome</keyword>
<sequence>MAGTSRMLMAPLTVNTEMKRGNASAASSASRDMPTHKKDDFGNALSAPLSSNSERSNSTMNDWKWRRKSFNEASPTDDRIQLPNEKQLNRALDLIKTATDQRLSRDSSMQPSPSPKISSSSKFVTI</sequence>
<gene>
    <name evidence="2" type="ORF">ASIM_LOCUS7731</name>
</gene>
<organism evidence="4">
    <name type="scientific">Anisakis simplex</name>
    <name type="common">Herring worm</name>
    <dbReference type="NCBI Taxonomy" id="6269"/>
    <lineage>
        <taxon>Eukaryota</taxon>
        <taxon>Metazoa</taxon>
        <taxon>Ecdysozoa</taxon>
        <taxon>Nematoda</taxon>
        <taxon>Chromadorea</taxon>
        <taxon>Rhabditida</taxon>
        <taxon>Spirurina</taxon>
        <taxon>Ascaridomorpha</taxon>
        <taxon>Ascaridoidea</taxon>
        <taxon>Anisakidae</taxon>
        <taxon>Anisakis</taxon>
        <taxon>Anisakis simplex complex</taxon>
    </lineage>
</organism>
<evidence type="ECO:0000256" key="1">
    <source>
        <dbReference type="SAM" id="MobiDB-lite"/>
    </source>
</evidence>
<dbReference type="AlphaFoldDB" id="A0A0M3JJZ8"/>
<accession>A0A0M3JJZ8</accession>
<feature type="region of interest" description="Disordered" evidence="1">
    <location>
        <begin position="98"/>
        <end position="126"/>
    </location>
</feature>
<evidence type="ECO:0000313" key="2">
    <source>
        <dbReference type="EMBL" id="VDK29924.1"/>
    </source>
</evidence>
<name>A0A0M3JJZ8_ANISI</name>
<dbReference type="Proteomes" id="UP000267096">
    <property type="component" value="Unassembled WGS sequence"/>
</dbReference>
<reference evidence="4" key="1">
    <citation type="submission" date="2017-02" db="UniProtKB">
        <authorList>
            <consortium name="WormBaseParasite"/>
        </authorList>
    </citation>
    <scope>IDENTIFICATION</scope>
</reference>
<feature type="compositionally biased region" description="Polar residues" evidence="1">
    <location>
        <begin position="48"/>
        <end position="61"/>
    </location>
</feature>
<feature type="compositionally biased region" description="Low complexity" evidence="1">
    <location>
        <begin position="107"/>
        <end position="126"/>
    </location>
</feature>